<name>A0A2L2LL64_AGRTU</name>
<dbReference type="EMBL" id="CP026925">
    <property type="protein sequence ID" value="AVH44968.1"/>
    <property type="molecule type" value="Genomic_DNA"/>
</dbReference>
<dbReference type="SUPFAM" id="SSF52540">
    <property type="entry name" value="P-loop containing nucleoside triphosphate hydrolases"/>
    <property type="match status" value="1"/>
</dbReference>
<dbReference type="PANTHER" id="PTHR22674:SF6">
    <property type="entry name" value="NTPASE KAP FAMILY P-LOOP DOMAIN-CONTAINING PROTEIN 1"/>
    <property type="match status" value="1"/>
</dbReference>
<dbReference type="Pfam" id="PF07693">
    <property type="entry name" value="KAP_NTPase"/>
    <property type="match status" value="1"/>
</dbReference>
<evidence type="ECO:0000313" key="2">
    <source>
        <dbReference type="EMBL" id="AVH44968.1"/>
    </source>
</evidence>
<dbReference type="Gene3D" id="3.40.50.300">
    <property type="entry name" value="P-loop containing nucleotide triphosphate hydrolases"/>
    <property type="match status" value="1"/>
</dbReference>
<dbReference type="Proteomes" id="UP000237717">
    <property type="component" value="Chromosome II"/>
</dbReference>
<protein>
    <submittedName>
        <fullName evidence="2">NTPase</fullName>
    </submittedName>
</protein>
<dbReference type="AlphaFoldDB" id="A0A2L2LL64"/>
<gene>
    <name evidence="2" type="ORF">At1D1609_49280</name>
</gene>
<proteinExistence type="predicted"/>
<evidence type="ECO:0000313" key="3">
    <source>
        <dbReference type="Proteomes" id="UP000237717"/>
    </source>
</evidence>
<dbReference type="InterPro" id="IPR011646">
    <property type="entry name" value="KAP_P-loop"/>
</dbReference>
<dbReference type="RefSeq" id="WP_104680093.1">
    <property type="nucleotide sequence ID" value="NZ_CP026925.1"/>
</dbReference>
<dbReference type="PANTHER" id="PTHR22674">
    <property type="entry name" value="NTPASE, KAP FAMILY P-LOOP DOMAIN-CONTAINING 1"/>
    <property type="match status" value="1"/>
</dbReference>
<reference evidence="2 3" key="1">
    <citation type="submission" date="2018-02" db="EMBL/GenBank/DDBJ databases">
        <title>Complete genome sequence of Agrobacterium tumefaciens 1D1609.</title>
        <authorList>
            <person name="Cho S.-T."/>
            <person name="Haryono M."/>
            <person name="Chang H.-H."/>
            <person name="Santos M.N."/>
            <person name="Lai E.-M."/>
            <person name="Kuo C.-H."/>
        </authorList>
    </citation>
    <scope>NUCLEOTIDE SEQUENCE [LARGE SCALE GENOMIC DNA]</scope>
    <source>
        <strain evidence="2 3">1D1609</strain>
    </source>
</reference>
<organism evidence="2 3">
    <name type="scientific">Agrobacterium tumefaciens</name>
    <dbReference type="NCBI Taxonomy" id="358"/>
    <lineage>
        <taxon>Bacteria</taxon>
        <taxon>Pseudomonadati</taxon>
        <taxon>Pseudomonadota</taxon>
        <taxon>Alphaproteobacteria</taxon>
        <taxon>Hyphomicrobiales</taxon>
        <taxon>Rhizobiaceae</taxon>
        <taxon>Rhizobium/Agrobacterium group</taxon>
        <taxon>Agrobacterium</taxon>
        <taxon>Agrobacterium tumefaciens complex</taxon>
    </lineage>
</organism>
<sequence length="701" mass="78077">MDGFAKAIARSIANARADDGLVYAINGPWGSGKSSAINLICRHLEASVKPNELEIVSFNPWWFTSTVALTLAFFQEMRVTIGKSLSDQAQEAMATMGSKLSSAGPLLGGLAAIFATPAAGAAVAGGATLIEKLTRSDASVTKQHKILVEALREQRKRFVVVLDDIDRLSRDEALQVFKLVKSVGRLPNIVYVLAFDAKLAAEMISESFPGEGFSYLEKIIQASFDLPEPDFDDLKQKLLASISEIIGDLPDEKVTAFGNLFFDAVMPLIKTPRDVVRLVNAFGLTFPAVKGEVDAADFLALEAMRIFTPTVHQAVRSNPSMLTGRQPEGGQNRDGLKERYDQTFLGGLDRDEKEIAQRSLRRLFPRMDAVWANTWRTGDEGWDRNRNVCSSKHFDTYFSLSVKNSAIKALESNDLIENAGVAGATKERLLRYLGQTKRNGGSRASLALEELRSRAADIPEEAVETFLKDVFEIADTIDIESDHGRGMFDIADNSLRIHWLLNRVVFDRFALEKRSEMMRATLPSASLSWSVSLSDRLHRSNDNDDENSSRRELMVDDDTAKWAYGLSLDLLRTAAHDGTLIERHDLMSLLFRWRDRAGLDEARQWTDEKLASTEFVVAAARAAVKTSWSQGMGGFGFLGDTVSTRHIFVELEPYREIVDIDRLRSRVDELLASDQINDEQRATLRKFKDTPEREPRSAVND</sequence>
<accession>A0A2L2LL64</accession>
<feature type="domain" description="KAP NTPase" evidence="1">
    <location>
        <begin position="2"/>
        <end position="285"/>
    </location>
</feature>
<dbReference type="InterPro" id="IPR052754">
    <property type="entry name" value="NTPase_KAP_P-loop"/>
</dbReference>
<evidence type="ECO:0000259" key="1">
    <source>
        <dbReference type="Pfam" id="PF07693"/>
    </source>
</evidence>
<dbReference type="InterPro" id="IPR027417">
    <property type="entry name" value="P-loop_NTPase"/>
</dbReference>